<organism evidence="1 2">
    <name type="scientific">Caerostris extrusa</name>
    <name type="common">Bark spider</name>
    <name type="synonym">Caerostris bankana</name>
    <dbReference type="NCBI Taxonomy" id="172846"/>
    <lineage>
        <taxon>Eukaryota</taxon>
        <taxon>Metazoa</taxon>
        <taxon>Ecdysozoa</taxon>
        <taxon>Arthropoda</taxon>
        <taxon>Chelicerata</taxon>
        <taxon>Arachnida</taxon>
        <taxon>Araneae</taxon>
        <taxon>Araneomorphae</taxon>
        <taxon>Entelegynae</taxon>
        <taxon>Araneoidea</taxon>
        <taxon>Araneidae</taxon>
        <taxon>Caerostris</taxon>
    </lineage>
</organism>
<evidence type="ECO:0000313" key="2">
    <source>
        <dbReference type="Proteomes" id="UP001054945"/>
    </source>
</evidence>
<protein>
    <submittedName>
        <fullName evidence="1">Uncharacterized protein</fullName>
    </submittedName>
</protein>
<dbReference type="EMBL" id="BPLR01018227">
    <property type="protein sequence ID" value="GIY97900.1"/>
    <property type="molecule type" value="Genomic_DNA"/>
</dbReference>
<evidence type="ECO:0000313" key="1">
    <source>
        <dbReference type="EMBL" id="GIY97900.1"/>
    </source>
</evidence>
<reference evidence="1 2" key="1">
    <citation type="submission" date="2021-06" db="EMBL/GenBank/DDBJ databases">
        <title>Caerostris extrusa draft genome.</title>
        <authorList>
            <person name="Kono N."/>
            <person name="Arakawa K."/>
        </authorList>
    </citation>
    <scope>NUCLEOTIDE SEQUENCE [LARGE SCALE GENOMIC DNA]</scope>
</reference>
<keyword evidence="2" id="KW-1185">Reference proteome</keyword>
<sequence length="103" mass="11012">MGGAYTWSDGARSLKKLAVKYLPTSSHSVRWTGHTSFASKALKTLNPETKVLQLTELIGHRLGTERVGAPHDSSSVPVHFSGTLPTINSLAASSLELQLLPSD</sequence>
<name>A0AAV4XRV1_CAEEX</name>
<dbReference type="Proteomes" id="UP001054945">
    <property type="component" value="Unassembled WGS sequence"/>
</dbReference>
<dbReference type="AlphaFoldDB" id="A0AAV4XRV1"/>
<comment type="caution">
    <text evidence="1">The sequence shown here is derived from an EMBL/GenBank/DDBJ whole genome shotgun (WGS) entry which is preliminary data.</text>
</comment>
<proteinExistence type="predicted"/>
<gene>
    <name evidence="1" type="ORF">CEXT_615281</name>
</gene>
<accession>A0AAV4XRV1</accession>